<comment type="similarity">
    <text evidence="1">Belongs to the sigma-70 factor family. ECF subfamily.</text>
</comment>
<feature type="domain" description="RNA polymerase sigma factor 70 region 4 type 2" evidence="8">
    <location>
        <begin position="134"/>
        <end position="186"/>
    </location>
</feature>
<organism evidence="9 10">
    <name type="scientific">Algisphaera agarilytica</name>
    <dbReference type="NCBI Taxonomy" id="1385975"/>
    <lineage>
        <taxon>Bacteria</taxon>
        <taxon>Pseudomonadati</taxon>
        <taxon>Planctomycetota</taxon>
        <taxon>Phycisphaerae</taxon>
        <taxon>Phycisphaerales</taxon>
        <taxon>Phycisphaeraceae</taxon>
        <taxon>Algisphaera</taxon>
    </lineage>
</organism>
<dbReference type="PANTHER" id="PTHR43133">
    <property type="entry name" value="RNA POLYMERASE ECF-TYPE SIGMA FACTO"/>
    <property type="match status" value="1"/>
</dbReference>
<keyword evidence="5" id="KW-0804">Transcription</keyword>
<dbReference type="PANTHER" id="PTHR43133:SF8">
    <property type="entry name" value="RNA POLYMERASE SIGMA FACTOR HI_1459-RELATED"/>
    <property type="match status" value="1"/>
</dbReference>
<dbReference type="Gene3D" id="1.10.1740.10">
    <property type="match status" value="1"/>
</dbReference>
<gene>
    <name evidence="9" type="ORF">HNQ40_000537</name>
</gene>
<dbReference type="AlphaFoldDB" id="A0A7X0LJL3"/>
<dbReference type="Pfam" id="PF08281">
    <property type="entry name" value="Sigma70_r4_2"/>
    <property type="match status" value="1"/>
</dbReference>
<evidence type="ECO:0000313" key="9">
    <source>
        <dbReference type="EMBL" id="MBB6428731.1"/>
    </source>
</evidence>
<evidence type="ECO:0000256" key="3">
    <source>
        <dbReference type="ARBA" id="ARBA00023082"/>
    </source>
</evidence>
<dbReference type="SUPFAM" id="SSF88946">
    <property type="entry name" value="Sigma2 domain of RNA polymerase sigma factors"/>
    <property type="match status" value="1"/>
</dbReference>
<dbReference type="InterPro" id="IPR007627">
    <property type="entry name" value="RNA_pol_sigma70_r2"/>
</dbReference>
<keyword evidence="4" id="KW-0238">DNA-binding</keyword>
<reference evidence="9 10" key="1">
    <citation type="submission" date="2020-08" db="EMBL/GenBank/DDBJ databases">
        <title>Genomic Encyclopedia of Type Strains, Phase IV (KMG-IV): sequencing the most valuable type-strain genomes for metagenomic binning, comparative biology and taxonomic classification.</title>
        <authorList>
            <person name="Goeker M."/>
        </authorList>
    </citation>
    <scope>NUCLEOTIDE SEQUENCE [LARGE SCALE GENOMIC DNA]</scope>
    <source>
        <strain evidence="9 10">DSM 103725</strain>
    </source>
</reference>
<evidence type="ECO:0000256" key="1">
    <source>
        <dbReference type="ARBA" id="ARBA00010641"/>
    </source>
</evidence>
<name>A0A7X0LJL3_9BACT</name>
<dbReference type="RefSeq" id="WP_184676129.1">
    <property type="nucleotide sequence ID" value="NZ_JACHGY010000001.1"/>
</dbReference>
<evidence type="ECO:0000256" key="2">
    <source>
        <dbReference type="ARBA" id="ARBA00023015"/>
    </source>
</evidence>
<protein>
    <submittedName>
        <fullName evidence="9">RNA polymerase sigma-70 factor (ECF subfamily)</fullName>
    </submittedName>
</protein>
<dbReference type="GO" id="GO:0006352">
    <property type="term" value="P:DNA-templated transcription initiation"/>
    <property type="evidence" value="ECO:0007669"/>
    <property type="project" value="InterPro"/>
</dbReference>
<dbReference type="Pfam" id="PF04542">
    <property type="entry name" value="Sigma70_r2"/>
    <property type="match status" value="1"/>
</dbReference>
<feature type="domain" description="RNA polymerase sigma-70 region 2" evidence="7">
    <location>
        <begin position="25"/>
        <end position="90"/>
    </location>
</feature>
<keyword evidence="2" id="KW-0805">Transcription regulation</keyword>
<dbReference type="NCBIfam" id="TIGR02937">
    <property type="entry name" value="sigma70-ECF"/>
    <property type="match status" value="1"/>
</dbReference>
<dbReference type="InterPro" id="IPR014284">
    <property type="entry name" value="RNA_pol_sigma-70_dom"/>
</dbReference>
<evidence type="ECO:0000259" key="8">
    <source>
        <dbReference type="Pfam" id="PF08281"/>
    </source>
</evidence>
<dbReference type="GO" id="GO:0003677">
    <property type="term" value="F:DNA binding"/>
    <property type="evidence" value="ECO:0007669"/>
    <property type="project" value="UniProtKB-KW"/>
</dbReference>
<feature type="region of interest" description="Disordered" evidence="6">
    <location>
        <begin position="96"/>
        <end position="121"/>
    </location>
</feature>
<evidence type="ECO:0000256" key="4">
    <source>
        <dbReference type="ARBA" id="ARBA00023125"/>
    </source>
</evidence>
<dbReference type="Proteomes" id="UP000541810">
    <property type="component" value="Unassembled WGS sequence"/>
</dbReference>
<accession>A0A7X0LJL3</accession>
<sequence length="196" mass="22219">MQDVDEPALIQRVQQGDRAALGDLLRGHQRRLYNVCYRMVSHPDDAAELTQDVLLKVVEKIDEFRWDAKLTTWMTRIAMNASISHLRKRKLRQTVSLSQPTGGDDDGRLTLAGGLTDEREPGPEVCVQQHEMLDDLQRAIAGLEEDQRAVLVLRDVEELDYLQIAQTLDLPVGTVKSRLFRARLALREKLNPTPTA</sequence>
<evidence type="ECO:0000313" key="10">
    <source>
        <dbReference type="Proteomes" id="UP000541810"/>
    </source>
</evidence>
<dbReference type="InterPro" id="IPR039425">
    <property type="entry name" value="RNA_pol_sigma-70-like"/>
</dbReference>
<dbReference type="InterPro" id="IPR013249">
    <property type="entry name" value="RNA_pol_sigma70_r4_t2"/>
</dbReference>
<proteinExistence type="inferred from homology"/>
<comment type="caution">
    <text evidence="9">The sequence shown here is derived from an EMBL/GenBank/DDBJ whole genome shotgun (WGS) entry which is preliminary data.</text>
</comment>
<evidence type="ECO:0000256" key="6">
    <source>
        <dbReference type="SAM" id="MobiDB-lite"/>
    </source>
</evidence>
<dbReference type="GO" id="GO:0016987">
    <property type="term" value="F:sigma factor activity"/>
    <property type="evidence" value="ECO:0007669"/>
    <property type="project" value="UniProtKB-KW"/>
</dbReference>
<dbReference type="Gene3D" id="1.10.10.10">
    <property type="entry name" value="Winged helix-like DNA-binding domain superfamily/Winged helix DNA-binding domain"/>
    <property type="match status" value="1"/>
</dbReference>
<keyword evidence="3" id="KW-0731">Sigma factor</keyword>
<evidence type="ECO:0000256" key="5">
    <source>
        <dbReference type="ARBA" id="ARBA00023163"/>
    </source>
</evidence>
<dbReference type="CDD" id="cd06171">
    <property type="entry name" value="Sigma70_r4"/>
    <property type="match status" value="1"/>
</dbReference>
<dbReference type="SUPFAM" id="SSF88659">
    <property type="entry name" value="Sigma3 and sigma4 domains of RNA polymerase sigma factors"/>
    <property type="match status" value="1"/>
</dbReference>
<dbReference type="EMBL" id="JACHGY010000001">
    <property type="protein sequence ID" value="MBB6428731.1"/>
    <property type="molecule type" value="Genomic_DNA"/>
</dbReference>
<dbReference type="InterPro" id="IPR013325">
    <property type="entry name" value="RNA_pol_sigma_r2"/>
</dbReference>
<dbReference type="InterPro" id="IPR036388">
    <property type="entry name" value="WH-like_DNA-bd_sf"/>
</dbReference>
<evidence type="ECO:0000259" key="7">
    <source>
        <dbReference type="Pfam" id="PF04542"/>
    </source>
</evidence>
<dbReference type="InterPro" id="IPR013324">
    <property type="entry name" value="RNA_pol_sigma_r3/r4-like"/>
</dbReference>
<keyword evidence="10" id="KW-1185">Reference proteome</keyword>